<keyword evidence="1" id="KW-0812">Transmembrane</keyword>
<dbReference type="InterPro" id="IPR050256">
    <property type="entry name" value="Glycosyltransferase_2"/>
</dbReference>
<dbReference type="Pfam" id="PF00535">
    <property type="entry name" value="Glycos_transf_2"/>
    <property type="match status" value="1"/>
</dbReference>
<name>A0AAF0CWA8_9ENTE</name>
<reference evidence="3" key="1">
    <citation type="submission" date="2022-10" db="EMBL/GenBank/DDBJ databases">
        <title>Vagococcus sp. isolated from poultry meat.</title>
        <authorList>
            <person name="Johansson P."/>
            <person name="Bjorkroth J."/>
        </authorList>
    </citation>
    <scope>NUCLEOTIDE SEQUENCE</scope>
    <source>
        <strain evidence="3">STAA11</strain>
    </source>
</reference>
<keyword evidence="4" id="KW-1185">Reference proteome</keyword>
<evidence type="ECO:0000259" key="2">
    <source>
        <dbReference type="Pfam" id="PF00535"/>
    </source>
</evidence>
<gene>
    <name evidence="3" type="ORF">OL234_02930</name>
</gene>
<dbReference type="InterPro" id="IPR029044">
    <property type="entry name" value="Nucleotide-diphossugar_trans"/>
</dbReference>
<protein>
    <submittedName>
        <fullName evidence="3">Glycosyltransferase family 2 protein</fullName>
    </submittedName>
</protein>
<sequence>MLKKKISLIVPCYNEEETIMLFHDAIQTIEQKLNHYDWEYLFINDGSTDTTLAILKELATNHPETVSYLSFSRNFGKEAAMAAGLQHAIGDYVAVMDVDLQDPPELLIEMTKLLETTNYDCIGARRVDRKDEPPIRSFFARRFYSLINKISDTEFVDGVRDFRLMTRQMVNAILSLEEYNRFSKGIFSWVGFDTYYIEFENKERSAGETSWSFWRLFKYSIEGILSFSTMPLLIASFLGIVTFLSAITFLIIIIIRALIFGDPVAGWPSLVSIILFLGGIQLFCMGVIGQYIGKMFLETKKRPLFIIKEANLIRQTKLDKKKK</sequence>
<dbReference type="PANTHER" id="PTHR48090">
    <property type="entry name" value="UNDECAPRENYL-PHOSPHATE 4-DEOXY-4-FORMAMIDO-L-ARABINOSE TRANSFERASE-RELATED"/>
    <property type="match status" value="1"/>
</dbReference>
<feature type="transmembrane region" description="Helical" evidence="1">
    <location>
        <begin position="232"/>
        <end position="259"/>
    </location>
</feature>
<keyword evidence="1" id="KW-1133">Transmembrane helix</keyword>
<keyword evidence="1" id="KW-0472">Membrane</keyword>
<dbReference type="GO" id="GO:0005886">
    <property type="term" value="C:plasma membrane"/>
    <property type="evidence" value="ECO:0007669"/>
    <property type="project" value="TreeGrafter"/>
</dbReference>
<evidence type="ECO:0000313" key="4">
    <source>
        <dbReference type="Proteomes" id="UP001179647"/>
    </source>
</evidence>
<evidence type="ECO:0000313" key="3">
    <source>
        <dbReference type="EMBL" id="WEG73882.1"/>
    </source>
</evidence>
<dbReference type="Proteomes" id="UP001179647">
    <property type="component" value="Chromosome"/>
</dbReference>
<dbReference type="SUPFAM" id="SSF53448">
    <property type="entry name" value="Nucleotide-diphospho-sugar transferases"/>
    <property type="match status" value="1"/>
</dbReference>
<accession>A0AAF0CWA8</accession>
<dbReference type="KEGG" id="vie:OL234_02930"/>
<dbReference type="CDD" id="cd04187">
    <property type="entry name" value="DPM1_like_bac"/>
    <property type="match status" value="1"/>
</dbReference>
<dbReference type="EMBL" id="CP110232">
    <property type="protein sequence ID" value="WEG73882.1"/>
    <property type="molecule type" value="Genomic_DNA"/>
</dbReference>
<organism evidence="3 4">
    <name type="scientific">Vagococcus intermedius</name>
    <dbReference type="NCBI Taxonomy" id="2991418"/>
    <lineage>
        <taxon>Bacteria</taxon>
        <taxon>Bacillati</taxon>
        <taxon>Bacillota</taxon>
        <taxon>Bacilli</taxon>
        <taxon>Lactobacillales</taxon>
        <taxon>Enterococcaceae</taxon>
        <taxon>Vagococcus</taxon>
    </lineage>
</organism>
<dbReference type="PANTHER" id="PTHR48090:SF8">
    <property type="entry name" value="GLYCOSYLTRANSFERASE CSBB-RELATED"/>
    <property type="match status" value="1"/>
</dbReference>
<proteinExistence type="predicted"/>
<evidence type="ECO:0000256" key="1">
    <source>
        <dbReference type="SAM" id="Phobius"/>
    </source>
</evidence>
<dbReference type="InterPro" id="IPR001173">
    <property type="entry name" value="Glyco_trans_2-like"/>
</dbReference>
<feature type="domain" description="Glycosyltransferase 2-like" evidence="2">
    <location>
        <begin position="7"/>
        <end position="172"/>
    </location>
</feature>
<dbReference type="Gene3D" id="3.90.550.10">
    <property type="entry name" value="Spore Coat Polysaccharide Biosynthesis Protein SpsA, Chain A"/>
    <property type="match status" value="1"/>
</dbReference>
<dbReference type="AlphaFoldDB" id="A0AAF0CWA8"/>
<feature type="transmembrane region" description="Helical" evidence="1">
    <location>
        <begin position="271"/>
        <end position="292"/>
    </location>
</feature>
<dbReference type="RefSeq" id="WP_275469681.1">
    <property type="nucleotide sequence ID" value="NZ_CP110232.1"/>
</dbReference>